<dbReference type="SUPFAM" id="SSF53335">
    <property type="entry name" value="S-adenosyl-L-methionine-dependent methyltransferases"/>
    <property type="match status" value="1"/>
</dbReference>
<dbReference type="GO" id="GO:0008168">
    <property type="term" value="F:methyltransferase activity"/>
    <property type="evidence" value="ECO:0007669"/>
    <property type="project" value="UniProtKB-KW"/>
</dbReference>
<evidence type="ECO:0000256" key="3">
    <source>
        <dbReference type="ARBA" id="ARBA00022691"/>
    </source>
</evidence>
<dbReference type="CDD" id="cd02440">
    <property type="entry name" value="AdoMet_MTases"/>
    <property type="match status" value="1"/>
</dbReference>
<dbReference type="Gene3D" id="3.40.50.150">
    <property type="entry name" value="Vaccinia Virus protein VP39"/>
    <property type="match status" value="1"/>
</dbReference>
<dbReference type="NCBIfam" id="NF004851">
    <property type="entry name" value="PRK06202.1"/>
    <property type="match status" value="1"/>
</dbReference>
<evidence type="ECO:0000313" key="5">
    <source>
        <dbReference type="EMBL" id="ABM08951.1"/>
    </source>
</evidence>
<name>A1R6S7_PAEAT</name>
<keyword evidence="2" id="KW-0808">Transferase</keyword>
<dbReference type="KEGG" id="aau:AAur_2197"/>
<keyword evidence="1" id="KW-0489">Methyltransferase</keyword>
<dbReference type="HOGENOM" id="CLU_078235_1_0_11"/>
<dbReference type="AlphaFoldDB" id="A1R6S7"/>
<keyword evidence="6" id="KW-1185">Reference proteome</keyword>
<gene>
    <name evidence="5" type="ordered locus">AAur_2197</name>
</gene>
<dbReference type="Proteomes" id="UP000000637">
    <property type="component" value="Chromosome"/>
</dbReference>
<dbReference type="OrthoDB" id="9800454at2"/>
<protein>
    <recommendedName>
        <fullName evidence="4">Methyltransferase domain-containing protein</fullName>
    </recommendedName>
</protein>
<evidence type="ECO:0000256" key="1">
    <source>
        <dbReference type="ARBA" id="ARBA00022603"/>
    </source>
</evidence>
<dbReference type="RefSeq" id="WP_011774883.1">
    <property type="nucleotide sequence ID" value="NC_008711.1"/>
</dbReference>
<dbReference type="InterPro" id="IPR041698">
    <property type="entry name" value="Methyltransf_25"/>
</dbReference>
<dbReference type="PANTHER" id="PTHR43464:SF19">
    <property type="entry name" value="UBIQUINONE BIOSYNTHESIS O-METHYLTRANSFERASE, MITOCHONDRIAL"/>
    <property type="match status" value="1"/>
</dbReference>
<dbReference type="PANTHER" id="PTHR43464">
    <property type="entry name" value="METHYLTRANSFERASE"/>
    <property type="match status" value="1"/>
</dbReference>
<dbReference type="STRING" id="290340.AAur_2197"/>
<dbReference type="Pfam" id="PF13649">
    <property type="entry name" value="Methyltransf_25"/>
    <property type="match status" value="1"/>
</dbReference>
<keyword evidence="3" id="KW-0949">S-adenosyl-L-methionine</keyword>
<dbReference type="GO" id="GO:0032259">
    <property type="term" value="P:methylation"/>
    <property type="evidence" value="ECO:0007669"/>
    <property type="project" value="UniProtKB-KW"/>
</dbReference>
<evidence type="ECO:0000259" key="4">
    <source>
        <dbReference type="Pfam" id="PF13649"/>
    </source>
</evidence>
<dbReference type="EMBL" id="CP000474">
    <property type="protein sequence ID" value="ABM08951.1"/>
    <property type="molecule type" value="Genomic_DNA"/>
</dbReference>
<evidence type="ECO:0000313" key="6">
    <source>
        <dbReference type="Proteomes" id="UP000000637"/>
    </source>
</evidence>
<proteinExistence type="predicted"/>
<dbReference type="InterPro" id="IPR029063">
    <property type="entry name" value="SAM-dependent_MTases_sf"/>
</dbReference>
<sequence>MSPWGSLQERDLHAVEEMDREDCDPRRLNRTYARFPVVNRLLSGWHRTYRRRLRPLLAANRAVSLLDIGCGSGDVARSLAKWARRDGFRLTVTAVDPDERAFAFASQAPRMEGVSYRQAHSSELVAEGRTFDVVISNHILHHLDPAQLAAVLHDSELLSRGLCLHNDLNRSNIAYFLFLAGFWPLGVGSYICGDGLTSIRRSYTAAELKAAVPAPWTVEPNGPWHHLLVHALPQALTEHRGENRA</sequence>
<evidence type="ECO:0000256" key="2">
    <source>
        <dbReference type="ARBA" id="ARBA00022679"/>
    </source>
</evidence>
<accession>A1R6S7</accession>
<organism evidence="5 6">
    <name type="scientific">Paenarthrobacter aurescens (strain TC1)</name>
    <dbReference type="NCBI Taxonomy" id="290340"/>
    <lineage>
        <taxon>Bacteria</taxon>
        <taxon>Bacillati</taxon>
        <taxon>Actinomycetota</taxon>
        <taxon>Actinomycetes</taxon>
        <taxon>Micrococcales</taxon>
        <taxon>Micrococcaceae</taxon>
        <taxon>Paenarthrobacter</taxon>
    </lineage>
</organism>
<reference evidence="5 6" key="1">
    <citation type="journal article" date="2006" name="PLoS Genet.">
        <title>Secrets of soil survival revealed by the genome sequence of Arthrobacter aurescens TC1.</title>
        <authorList>
            <person name="Mongodin E.F."/>
            <person name="Shapir N."/>
            <person name="Daugherty S.C."/>
            <person name="DeBoy R.T."/>
            <person name="Emerson J.B."/>
            <person name="Shvartzbeyn A."/>
            <person name="Radune D."/>
            <person name="Vamathevan J."/>
            <person name="Riggs F."/>
            <person name="Grinberg V."/>
            <person name="Khouri H."/>
            <person name="Wackett L.P."/>
            <person name="Nelson K.E."/>
            <person name="Sadowsky M.J."/>
        </authorList>
    </citation>
    <scope>NUCLEOTIDE SEQUENCE [LARGE SCALE GENOMIC DNA]</scope>
    <source>
        <strain evidence="5 6">TC1</strain>
    </source>
</reference>
<dbReference type="eggNOG" id="COG0500">
    <property type="taxonomic scope" value="Bacteria"/>
</dbReference>
<feature type="domain" description="Methyltransferase" evidence="4">
    <location>
        <begin position="66"/>
        <end position="153"/>
    </location>
</feature>